<protein>
    <submittedName>
        <fullName evidence="7">Sarcospan</fullName>
    </submittedName>
</protein>
<dbReference type="InterPro" id="IPR007237">
    <property type="entry name" value="CD20-like"/>
</dbReference>
<dbReference type="PANTHER" id="PTHR15260:SF1">
    <property type="entry name" value="SARCOSPAN"/>
    <property type="match status" value="1"/>
</dbReference>
<accession>A0A8C2SWF2</accession>
<keyword evidence="2 6" id="KW-0812">Transmembrane</keyword>
<dbReference type="AlphaFoldDB" id="A0A8C2SWF2"/>
<evidence type="ECO:0000256" key="4">
    <source>
        <dbReference type="ARBA" id="ARBA00023136"/>
    </source>
</evidence>
<dbReference type="RefSeq" id="XP_015724491.1">
    <property type="nucleotide sequence ID" value="XM_015869005.2"/>
</dbReference>
<comment type="subcellular location">
    <subcellularLocation>
        <location evidence="1">Membrane</location>
        <topology evidence="1">Multi-pass membrane protein</topology>
    </subcellularLocation>
</comment>
<dbReference type="Pfam" id="PF04103">
    <property type="entry name" value="CD20"/>
    <property type="match status" value="1"/>
</dbReference>
<dbReference type="InterPro" id="IPR030429">
    <property type="entry name" value="Sarcospan"/>
</dbReference>
<evidence type="ECO:0000313" key="8">
    <source>
        <dbReference type="Proteomes" id="UP000694412"/>
    </source>
</evidence>
<evidence type="ECO:0000313" key="7">
    <source>
        <dbReference type="Ensembl" id="ENSCJPP00005003040.1"/>
    </source>
</evidence>
<dbReference type="GO" id="GO:0042383">
    <property type="term" value="C:sarcolemma"/>
    <property type="evidence" value="ECO:0007669"/>
    <property type="project" value="TreeGrafter"/>
</dbReference>
<dbReference type="GO" id="GO:0016010">
    <property type="term" value="C:dystrophin-associated glycoprotein complex"/>
    <property type="evidence" value="ECO:0007669"/>
    <property type="project" value="InterPro"/>
</dbReference>
<evidence type="ECO:0000256" key="3">
    <source>
        <dbReference type="ARBA" id="ARBA00022989"/>
    </source>
</evidence>
<reference evidence="7" key="1">
    <citation type="submission" date="2015-11" db="EMBL/GenBank/DDBJ databases">
        <authorList>
            <consortium name="International Coturnix japonica Genome Analysis Consortium"/>
            <person name="Warren W."/>
            <person name="Burt D.W."/>
            <person name="Antin P.B."/>
            <person name="Lanford R."/>
            <person name="Gros J."/>
            <person name="Wilson R.K."/>
        </authorList>
    </citation>
    <scope>NUCLEOTIDE SEQUENCE [LARGE SCALE GENOMIC DNA]</scope>
</reference>
<proteinExistence type="predicted"/>
<feature type="region of interest" description="Disordered" evidence="5">
    <location>
        <begin position="1"/>
        <end position="44"/>
    </location>
</feature>
<gene>
    <name evidence="7" type="primary">SSPN</name>
</gene>
<dbReference type="OrthoDB" id="10027693at2759"/>
<evidence type="ECO:0000256" key="6">
    <source>
        <dbReference type="SAM" id="Phobius"/>
    </source>
</evidence>
<keyword evidence="3 6" id="KW-1133">Transmembrane helix</keyword>
<evidence type="ECO:0000256" key="2">
    <source>
        <dbReference type="ARBA" id="ARBA00022692"/>
    </source>
</evidence>
<dbReference type="CTD" id="8082"/>
<feature type="transmembrane region" description="Helical" evidence="6">
    <location>
        <begin position="201"/>
        <end position="223"/>
    </location>
</feature>
<feature type="transmembrane region" description="Helical" evidence="6">
    <location>
        <begin position="58"/>
        <end position="83"/>
    </location>
</feature>
<dbReference type="PANTHER" id="PTHR15260">
    <property type="entry name" value="SARCOSPAN"/>
    <property type="match status" value="1"/>
</dbReference>
<sequence>MGKKEKKAQHNAAHSGEQGTDSGHTQEPAMKKKKKKKSKGEAKAGRDKESHTCCWCRFPLLCALLQLAFGVAVTVLGFLMAGISSSLPVRDTPYWAGIIVCVVSLVGFVMLCISYQPDEKTCVQFTVKLMYFLLSALALVLCVVAAAFAAHHYLQMTKFTCDTILESCQCKLDTADPLSRTFVYQDAADCSSVTSMLGLYLILQMVLNLLAALVCLLACFVMWKHRYQVFYVGARFYPLTTTECQQQKV</sequence>
<dbReference type="GeneID" id="107316934"/>
<keyword evidence="4 6" id="KW-0472">Membrane</keyword>
<feature type="transmembrane region" description="Helical" evidence="6">
    <location>
        <begin position="95"/>
        <end position="117"/>
    </location>
</feature>
<reference evidence="7" key="2">
    <citation type="submission" date="2025-08" db="UniProtKB">
        <authorList>
            <consortium name="Ensembl"/>
        </authorList>
    </citation>
    <scope>IDENTIFICATION</scope>
</reference>
<feature type="transmembrane region" description="Helical" evidence="6">
    <location>
        <begin position="129"/>
        <end position="150"/>
    </location>
</feature>
<name>A0A8C2SWF2_COTJA</name>
<evidence type="ECO:0000256" key="5">
    <source>
        <dbReference type="SAM" id="MobiDB-lite"/>
    </source>
</evidence>
<reference evidence="7" key="3">
    <citation type="submission" date="2025-09" db="UniProtKB">
        <authorList>
            <consortium name="Ensembl"/>
        </authorList>
    </citation>
    <scope>IDENTIFICATION</scope>
</reference>
<dbReference type="KEGG" id="cjo:107316934"/>
<organism evidence="7 8">
    <name type="scientific">Coturnix japonica</name>
    <name type="common">Japanese quail</name>
    <name type="synonym">Coturnix coturnix japonica</name>
    <dbReference type="NCBI Taxonomy" id="93934"/>
    <lineage>
        <taxon>Eukaryota</taxon>
        <taxon>Metazoa</taxon>
        <taxon>Chordata</taxon>
        <taxon>Craniata</taxon>
        <taxon>Vertebrata</taxon>
        <taxon>Euteleostomi</taxon>
        <taxon>Archelosauria</taxon>
        <taxon>Archosauria</taxon>
        <taxon>Dinosauria</taxon>
        <taxon>Saurischia</taxon>
        <taxon>Theropoda</taxon>
        <taxon>Coelurosauria</taxon>
        <taxon>Aves</taxon>
        <taxon>Neognathae</taxon>
        <taxon>Galloanserae</taxon>
        <taxon>Galliformes</taxon>
        <taxon>Phasianidae</taxon>
        <taxon>Perdicinae</taxon>
        <taxon>Coturnix</taxon>
    </lineage>
</organism>
<dbReference type="Proteomes" id="UP000694412">
    <property type="component" value="Chromosome 1"/>
</dbReference>
<dbReference type="GO" id="GO:0030133">
    <property type="term" value="C:transport vesicle"/>
    <property type="evidence" value="ECO:0007669"/>
    <property type="project" value="Ensembl"/>
</dbReference>
<keyword evidence="8" id="KW-1185">Reference proteome</keyword>
<dbReference type="GeneTree" id="ENSGT00390000007747"/>
<evidence type="ECO:0000256" key="1">
    <source>
        <dbReference type="ARBA" id="ARBA00004141"/>
    </source>
</evidence>
<dbReference type="Ensembl" id="ENSCJPT00005005489.1">
    <property type="protein sequence ID" value="ENSCJPP00005003040.1"/>
    <property type="gene ID" value="ENSCJPG00005003282.1"/>
</dbReference>